<organism evidence="13 14">
    <name type="scientific">Vespula maculifrons</name>
    <name type="common">Eastern yellow jacket</name>
    <name type="synonym">Wasp</name>
    <dbReference type="NCBI Taxonomy" id="7453"/>
    <lineage>
        <taxon>Eukaryota</taxon>
        <taxon>Metazoa</taxon>
        <taxon>Ecdysozoa</taxon>
        <taxon>Arthropoda</taxon>
        <taxon>Hexapoda</taxon>
        <taxon>Insecta</taxon>
        <taxon>Pterygota</taxon>
        <taxon>Neoptera</taxon>
        <taxon>Endopterygota</taxon>
        <taxon>Hymenoptera</taxon>
        <taxon>Apocrita</taxon>
        <taxon>Aculeata</taxon>
        <taxon>Vespoidea</taxon>
        <taxon>Vespidae</taxon>
        <taxon>Vespinae</taxon>
        <taxon>Vespula</taxon>
    </lineage>
</organism>
<evidence type="ECO:0000256" key="2">
    <source>
        <dbReference type="ARBA" id="ARBA00004496"/>
    </source>
</evidence>
<dbReference type="Pfam" id="PF09295">
    <property type="entry name" value="ChAPs"/>
    <property type="match status" value="1"/>
</dbReference>
<dbReference type="PANTHER" id="PTHR14094:SF9">
    <property type="entry name" value="SIGNAL RECOGNITION PARTICLE SUBUNIT SRP72"/>
    <property type="match status" value="1"/>
</dbReference>
<dbReference type="Pfam" id="PF17004">
    <property type="entry name" value="SRP_TPR_like"/>
    <property type="match status" value="2"/>
</dbReference>
<feature type="compositionally biased region" description="Basic residues" evidence="11">
    <location>
        <begin position="644"/>
        <end position="655"/>
    </location>
</feature>
<feature type="compositionally biased region" description="Basic and acidic residues" evidence="11">
    <location>
        <begin position="1241"/>
        <end position="1253"/>
    </location>
</feature>
<keyword evidence="6" id="KW-0677">Repeat</keyword>
<dbReference type="InterPro" id="IPR031545">
    <property type="entry name" value="SRP72_TPR-like"/>
</dbReference>
<dbReference type="PANTHER" id="PTHR14094">
    <property type="entry name" value="SIGNAL RECOGNITION PARTICLE 72"/>
    <property type="match status" value="1"/>
</dbReference>
<keyword evidence="7" id="KW-0802">TPR repeat</keyword>
<dbReference type="Pfam" id="PF08492">
    <property type="entry name" value="SRP72"/>
    <property type="match status" value="2"/>
</dbReference>
<gene>
    <name evidence="13" type="ORF">V1477_003217</name>
</gene>
<evidence type="ECO:0000313" key="14">
    <source>
        <dbReference type="Proteomes" id="UP001607303"/>
    </source>
</evidence>
<reference evidence="13 14" key="1">
    <citation type="journal article" date="2024" name="Ann. Entomol. Soc. Am.">
        <title>Genomic analyses of the southern and eastern yellowjacket wasps (Hymenoptera: Vespidae) reveal evolutionary signatures of social life.</title>
        <authorList>
            <person name="Catto M.A."/>
            <person name="Caine P.B."/>
            <person name="Orr S.E."/>
            <person name="Hunt B.G."/>
            <person name="Goodisman M.A.D."/>
        </authorList>
    </citation>
    <scope>NUCLEOTIDE SEQUENCE [LARGE SCALE GENOMIC DNA]</scope>
    <source>
        <strain evidence="13">232</strain>
        <tissue evidence="13">Head and thorax</tissue>
    </source>
</reference>
<sequence>MDNMTSKEGNISALYAELNKLGQNGEYERALKTANRILGITQDEEAAFHCKVICYIQLSKFNEGLQLITKNQKLAINLDFEKAYCLYRLNQVAEALKVVEGIQNPSLKVKELKAQILYRLEKYEECFAIYRDIIKNSDDEYADERETNLAAVLVNLTIENSSTELPSLQEDTYELTYNAACQLIALGNVVDKNMLVEAEKKLKAAEKMCKEGLEEDGATEEEIENELGIIRVQLGCCLQLLGREKEAQTLYTAALKSKPDDIALVAVASNNLVCLNKDQNVFDSKKRMKSATHETLEHKLTSRQRRTIAYNQCLLALYTDQGDQCQQLCNKLAKDYPALTADAMFVKAIQLSKDGKAQEAAKLLLEHATAEKELQMKLIAVQLLLSHSERKDAINILENLSESDRSLPGIVSALVTLHMADNNRDSASAALKNAVNYYKKHKTTTTNLGELWRQAADFYLRGGEIQVAADILQELVDASPSDTKTLAQLVVAYVQFCPAKAHALYKRLPPLHDLTETTDVDALESSNWVIGTKVVRKKIEPSPGKPVVDQTLKKHKTRKRKGKLPKNYDPNVPPDPERWLPRHERSNFRKKRDRRNRDAAMKGTQGVATGASDLYDITKMPANAKPSPNPRHNTAMEVSGPRQQQRKVQQKKKKKGGKCSTCHICQVDNMTSKENNISALYVELNKLGQNGEYERALKTANRILGITQDEEAVFHCKVICYIQLSKFNEGLQLITKNQKLAINLDFEKAYCLYRLNQVAEALKVVEGIQNPSLKVKELKAQILYRLEKYEECFAVYRDIIKNSDDEYADERETNLAAVLVNLTIENSSIELPSLQEDTYELTYNAACQLIALGNVVDKNMLVEAEKKLKAAEKMCKEGLEEDGATEEEIENELGIIRVQLGCCLQLLGREKEAQTLYTAALKSKPDDIALIAVASNNLVCLNKDQNVFDSKKRMKSATHESLEHKLTLRQRRTIAYNQCLLALYTDQGEQCQQLCNKLAKNYPALAADAMFVKAIQLSKDGKAQEAAKLLLEHATAEKELQMKLIAVQLLLSHSERKDAINILENLSESDRSLPGIVSALVTLHMADNNKDKASDVLKNAVNYYKKHKATATDLGELWRQAADFYLRGGEIQVAADILQELVDASPSDTKTLAQLVVAYVQFCPAKAHALYKRLPPLHDLTETTDIDALESSNWVIGTKVVRKKVEPSPGKLIVDQTLKKRKTRKRKGKLPKNYDPNVLPDPERWLPRHERSGFRKKRDRRNRDAAMKGTQGVATGASDLYDITKMPANAKPSPNPRHSTIVEVSGPRQQQRKVQQKKKKKGGKW</sequence>
<dbReference type="InterPro" id="IPR026270">
    <property type="entry name" value="SRP72"/>
</dbReference>
<dbReference type="SMART" id="SM00028">
    <property type="entry name" value="TPR"/>
    <property type="match status" value="5"/>
</dbReference>
<feature type="region of interest" description="Disordered" evidence="11">
    <location>
        <begin position="540"/>
        <end position="655"/>
    </location>
</feature>
<dbReference type="GO" id="GO:0005783">
    <property type="term" value="C:endoplasmic reticulum"/>
    <property type="evidence" value="ECO:0007669"/>
    <property type="project" value="UniProtKB-SubCell"/>
</dbReference>
<keyword evidence="5" id="KW-0963">Cytoplasm</keyword>
<dbReference type="SUPFAM" id="SSF48452">
    <property type="entry name" value="TPR-like"/>
    <property type="match status" value="4"/>
</dbReference>
<feature type="compositionally biased region" description="Basic and acidic residues" evidence="11">
    <location>
        <begin position="575"/>
        <end position="587"/>
    </location>
</feature>
<keyword evidence="10" id="KW-0687">Ribonucleoprotein</keyword>
<evidence type="ECO:0000256" key="1">
    <source>
        <dbReference type="ARBA" id="ARBA00004240"/>
    </source>
</evidence>
<comment type="caution">
    <text evidence="13">The sequence shown here is derived from an EMBL/GenBank/DDBJ whole genome shotgun (WGS) entry which is preliminary data.</text>
</comment>
<evidence type="ECO:0000259" key="12">
    <source>
        <dbReference type="Pfam" id="PF08492"/>
    </source>
</evidence>
<evidence type="ECO:0000256" key="6">
    <source>
        <dbReference type="ARBA" id="ARBA00022737"/>
    </source>
</evidence>
<keyword evidence="8" id="KW-0256">Endoplasmic reticulum</keyword>
<evidence type="ECO:0000256" key="9">
    <source>
        <dbReference type="ARBA" id="ARBA00023135"/>
    </source>
</evidence>
<dbReference type="InterPro" id="IPR019734">
    <property type="entry name" value="TPR_rpt"/>
</dbReference>
<proteinExistence type="inferred from homology"/>
<name>A0ABD2CV74_VESMC</name>
<evidence type="ECO:0000256" key="10">
    <source>
        <dbReference type="ARBA" id="ARBA00023274"/>
    </source>
</evidence>
<evidence type="ECO:0000256" key="3">
    <source>
        <dbReference type="ARBA" id="ARBA00007676"/>
    </source>
</evidence>
<dbReference type="Proteomes" id="UP001607303">
    <property type="component" value="Unassembled WGS sequence"/>
</dbReference>
<dbReference type="InterPro" id="IPR011990">
    <property type="entry name" value="TPR-like_helical_dom_sf"/>
</dbReference>
<feature type="region of interest" description="Disordered" evidence="11">
    <location>
        <begin position="1217"/>
        <end position="1325"/>
    </location>
</feature>
<feature type="compositionally biased region" description="Basic residues" evidence="11">
    <location>
        <begin position="1310"/>
        <end position="1325"/>
    </location>
</feature>
<accession>A0ABD2CV74</accession>
<comment type="subcellular location">
    <subcellularLocation>
        <location evidence="2">Cytoplasm</location>
    </subcellularLocation>
    <subcellularLocation>
        <location evidence="1">Endoplasmic reticulum</location>
    </subcellularLocation>
</comment>
<feature type="compositionally biased region" description="Basic residues" evidence="11">
    <location>
        <begin position="1219"/>
        <end position="1230"/>
    </location>
</feature>
<dbReference type="GO" id="GO:0005786">
    <property type="term" value="C:signal recognition particle, endoplasmic reticulum targeting"/>
    <property type="evidence" value="ECO:0007669"/>
    <property type="project" value="UniProtKB-KW"/>
</dbReference>
<dbReference type="EMBL" id="JAYRBN010000031">
    <property type="protein sequence ID" value="KAL2748574.1"/>
    <property type="molecule type" value="Genomic_DNA"/>
</dbReference>
<evidence type="ECO:0000256" key="8">
    <source>
        <dbReference type="ARBA" id="ARBA00022824"/>
    </source>
</evidence>
<keyword evidence="14" id="KW-1185">Reference proteome</keyword>
<evidence type="ECO:0000256" key="7">
    <source>
        <dbReference type="ARBA" id="ARBA00022803"/>
    </source>
</evidence>
<evidence type="ECO:0000256" key="5">
    <source>
        <dbReference type="ARBA" id="ARBA00022490"/>
    </source>
</evidence>
<dbReference type="Gene3D" id="1.25.40.10">
    <property type="entry name" value="Tetratricopeptide repeat domain"/>
    <property type="match status" value="4"/>
</dbReference>
<dbReference type="GO" id="GO:0006893">
    <property type="term" value="P:Golgi to plasma membrane transport"/>
    <property type="evidence" value="ECO:0007669"/>
    <property type="project" value="UniProtKB-ARBA"/>
</dbReference>
<keyword evidence="9" id="KW-0733">Signal recognition particle</keyword>
<evidence type="ECO:0000256" key="4">
    <source>
        <dbReference type="ARBA" id="ARBA00018350"/>
    </source>
</evidence>
<dbReference type="InterPro" id="IPR013699">
    <property type="entry name" value="Signal_recog_part_SRP72_RNA-bd"/>
</dbReference>
<dbReference type="FunFam" id="1.25.40.10:FF:000062">
    <property type="entry name" value="Signal recognition particle subunit SRP72"/>
    <property type="match status" value="2"/>
</dbReference>
<evidence type="ECO:0000256" key="11">
    <source>
        <dbReference type="SAM" id="MobiDB-lite"/>
    </source>
</evidence>
<feature type="domain" description="Signal recognition particle SRP72 subunit RNA-binding" evidence="12">
    <location>
        <begin position="537"/>
        <end position="590"/>
    </location>
</feature>
<dbReference type="InterPro" id="IPR015374">
    <property type="entry name" value="ChAPs"/>
</dbReference>
<protein>
    <recommendedName>
        <fullName evidence="4">Signal recognition particle subunit SRP72</fullName>
    </recommendedName>
</protein>
<evidence type="ECO:0000313" key="13">
    <source>
        <dbReference type="EMBL" id="KAL2748574.1"/>
    </source>
</evidence>
<comment type="similarity">
    <text evidence="3">Belongs to the SRP72 family.</text>
</comment>
<feature type="compositionally biased region" description="Basic residues" evidence="11">
    <location>
        <begin position="553"/>
        <end position="564"/>
    </location>
</feature>
<dbReference type="GO" id="GO:0034044">
    <property type="term" value="C:exomer complex"/>
    <property type="evidence" value="ECO:0007669"/>
    <property type="project" value="UniProtKB-ARBA"/>
</dbReference>
<feature type="domain" description="Signal recognition particle SRP72 subunit RNA-binding" evidence="12">
    <location>
        <begin position="1203"/>
        <end position="1256"/>
    </location>
</feature>